<keyword evidence="1" id="KW-1133">Transmembrane helix</keyword>
<keyword evidence="1" id="KW-0472">Membrane</keyword>
<proteinExistence type="predicted"/>
<protein>
    <submittedName>
        <fullName evidence="2">Uncharacterized protein</fullName>
    </submittedName>
</protein>
<evidence type="ECO:0000313" key="3">
    <source>
        <dbReference type="Proteomes" id="UP000319280"/>
    </source>
</evidence>
<feature type="transmembrane region" description="Helical" evidence="1">
    <location>
        <begin position="126"/>
        <end position="145"/>
    </location>
</feature>
<gene>
    <name evidence="2" type="ORF">FH966_03405</name>
</gene>
<reference evidence="2 3" key="1">
    <citation type="submission" date="2019-07" db="EMBL/GenBank/DDBJ databases">
        <title>Genomic analysis of Lentibacillus sp. NKC851-2.</title>
        <authorList>
            <person name="Oh Y.J."/>
        </authorList>
    </citation>
    <scope>NUCLEOTIDE SEQUENCE [LARGE SCALE GENOMIC DNA]</scope>
    <source>
        <strain evidence="2 3">NKC851-2</strain>
    </source>
</reference>
<comment type="caution">
    <text evidence="2">The sequence shown here is derived from an EMBL/GenBank/DDBJ whole genome shotgun (WGS) entry which is preliminary data.</text>
</comment>
<feature type="transmembrane region" description="Helical" evidence="1">
    <location>
        <begin position="62"/>
        <end position="88"/>
    </location>
</feature>
<name>A0A549YG31_9BACI</name>
<organism evidence="2 3">
    <name type="scientific">Lentibacillus cibarius</name>
    <dbReference type="NCBI Taxonomy" id="2583219"/>
    <lineage>
        <taxon>Bacteria</taxon>
        <taxon>Bacillati</taxon>
        <taxon>Bacillota</taxon>
        <taxon>Bacilli</taxon>
        <taxon>Bacillales</taxon>
        <taxon>Bacillaceae</taxon>
        <taxon>Lentibacillus</taxon>
    </lineage>
</organism>
<feature type="transmembrane region" description="Helical" evidence="1">
    <location>
        <begin position="100"/>
        <end position="119"/>
    </location>
</feature>
<feature type="transmembrane region" description="Helical" evidence="1">
    <location>
        <begin position="36"/>
        <end position="55"/>
    </location>
</feature>
<dbReference type="Proteomes" id="UP000319280">
    <property type="component" value="Unassembled WGS sequence"/>
</dbReference>
<sequence>MEAEQIKQLEHIKESQERLTDLSIDYWQQYSSFNSWQFWFLVGILILSLITLYLFMDRRKALLLGFFGFNVHVWFTNFDLSAQAFVLWHLPYEMIPFLKGFSLDAAFVPVAFMLVYQWTLNHKKNYYLYATGLCLFLSFLWMPFLSTIGVTQMDKGISYFYLFLGDICVMVISKWITNIFVHFQKESRSLA</sequence>
<keyword evidence="3" id="KW-1185">Reference proteome</keyword>
<dbReference type="EMBL" id="VJMZ01000001">
    <property type="protein sequence ID" value="TRM10841.1"/>
    <property type="molecule type" value="Genomic_DNA"/>
</dbReference>
<dbReference type="AlphaFoldDB" id="A0A549YG31"/>
<evidence type="ECO:0000313" key="2">
    <source>
        <dbReference type="EMBL" id="TRM10841.1"/>
    </source>
</evidence>
<dbReference type="RefSeq" id="WP_142790078.1">
    <property type="nucleotide sequence ID" value="NZ_VJMZ01000001.1"/>
</dbReference>
<feature type="transmembrane region" description="Helical" evidence="1">
    <location>
        <begin position="157"/>
        <end position="181"/>
    </location>
</feature>
<accession>A0A549YG31</accession>
<evidence type="ECO:0000256" key="1">
    <source>
        <dbReference type="SAM" id="Phobius"/>
    </source>
</evidence>
<keyword evidence="1" id="KW-0812">Transmembrane</keyword>